<evidence type="ECO:0000313" key="1">
    <source>
        <dbReference type="EMBL" id="MBU9735798.1"/>
    </source>
</evidence>
<dbReference type="InterPro" id="IPR036390">
    <property type="entry name" value="WH_DNA-bd_sf"/>
</dbReference>
<name>A0A949NFZ8_9FIRM</name>
<dbReference type="EMBL" id="JAHQCW010000005">
    <property type="protein sequence ID" value="MBU9735798.1"/>
    <property type="molecule type" value="Genomic_DNA"/>
</dbReference>
<organism evidence="1 2">
    <name type="scientific">Diplocloster agilis</name>
    <dbReference type="NCBI Taxonomy" id="2850323"/>
    <lineage>
        <taxon>Bacteria</taxon>
        <taxon>Bacillati</taxon>
        <taxon>Bacillota</taxon>
        <taxon>Clostridia</taxon>
        <taxon>Lachnospirales</taxon>
        <taxon>Lachnospiraceae</taxon>
        <taxon>Diplocloster</taxon>
    </lineage>
</organism>
<reference evidence="1" key="1">
    <citation type="submission" date="2021-06" db="EMBL/GenBank/DDBJ databases">
        <title>Description of novel taxa of the family Lachnospiraceae.</title>
        <authorList>
            <person name="Chaplin A.V."/>
            <person name="Sokolova S.R."/>
            <person name="Pikina A.P."/>
            <person name="Korzhanova M."/>
            <person name="Belova V."/>
            <person name="Korostin D."/>
            <person name="Efimov B.A."/>
        </authorList>
    </citation>
    <scope>NUCLEOTIDE SEQUENCE</scope>
    <source>
        <strain evidence="1">ASD5720</strain>
    </source>
</reference>
<protein>
    <submittedName>
        <fullName evidence="1">YjcQ family protein</fullName>
    </submittedName>
</protein>
<dbReference type="Gene3D" id="1.10.10.10">
    <property type="entry name" value="Winged helix-like DNA-binding domain superfamily/Winged helix DNA-binding domain"/>
    <property type="match status" value="1"/>
</dbReference>
<dbReference type="InterPro" id="IPR036388">
    <property type="entry name" value="WH-like_DNA-bd_sf"/>
</dbReference>
<sequence length="91" mass="10657">MATDIKQQVLQAIYAEYQKELPNMGEITSKKLQIEEQIFLAALMKLQNEKLIQGVFWSPAETMDIRRVRVLNRDNLFLTKEGVQYMENHSV</sequence>
<gene>
    <name evidence="1" type="ORF">KTH89_04565</name>
</gene>
<dbReference type="RefSeq" id="WP_238720799.1">
    <property type="nucleotide sequence ID" value="NZ_JAHQCW010000005.1"/>
</dbReference>
<dbReference type="AlphaFoldDB" id="A0A949NFZ8"/>
<proteinExistence type="predicted"/>
<dbReference type="Proteomes" id="UP000712157">
    <property type="component" value="Unassembled WGS sequence"/>
</dbReference>
<dbReference type="SUPFAM" id="SSF46785">
    <property type="entry name" value="Winged helix' DNA-binding domain"/>
    <property type="match status" value="1"/>
</dbReference>
<dbReference type="InterPro" id="IPR018597">
    <property type="entry name" value="Phage_Tuc2009_YjcQ"/>
</dbReference>
<dbReference type="Pfam" id="PF09639">
    <property type="entry name" value="YjcQ"/>
    <property type="match status" value="1"/>
</dbReference>
<keyword evidence="2" id="KW-1185">Reference proteome</keyword>
<accession>A0A949NFZ8</accession>
<comment type="caution">
    <text evidence="1">The sequence shown here is derived from an EMBL/GenBank/DDBJ whole genome shotgun (WGS) entry which is preliminary data.</text>
</comment>
<evidence type="ECO:0000313" key="2">
    <source>
        <dbReference type="Proteomes" id="UP000712157"/>
    </source>
</evidence>